<evidence type="ECO:0000313" key="2">
    <source>
        <dbReference type="EMBL" id="MPC88937.1"/>
    </source>
</evidence>
<feature type="region of interest" description="Disordered" evidence="1">
    <location>
        <begin position="67"/>
        <end position="119"/>
    </location>
</feature>
<feature type="region of interest" description="Disordered" evidence="1">
    <location>
        <begin position="1"/>
        <end position="50"/>
    </location>
</feature>
<dbReference type="Proteomes" id="UP000324222">
    <property type="component" value="Unassembled WGS sequence"/>
</dbReference>
<gene>
    <name evidence="2" type="ORF">E2C01_083862</name>
</gene>
<feature type="compositionally biased region" description="Gly residues" evidence="1">
    <location>
        <begin position="1"/>
        <end position="12"/>
    </location>
</feature>
<keyword evidence="3" id="KW-1185">Reference proteome</keyword>
<sequence>MGGRGVGPGGDAPMGAEFGSDAKDTEETPGCGQGAPPRRELQAGCSTPAGACGVRGVARAAWLTAARCPSRPTPVPSPPAPRKPDPRQCPRGAAPRGARHTATPSLTDHWRTPWRARGL</sequence>
<evidence type="ECO:0000313" key="3">
    <source>
        <dbReference type="Proteomes" id="UP000324222"/>
    </source>
</evidence>
<evidence type="ECO:0000256" key="1">
    <source>
        <dbReference type="SAM" id="MobiDB-lite"/>
    </source>
</evidence>
<reference evidence="2 3" key="1">
    <citation type="submission" date="2019-05" db="EMBL/GenBank/DDBJ databases">
        <title>Another draft genome of Portunus trituberculatus and its Hox gene families provides insights of decapod evolution.</title>
        <authorList>
            <person name="Jeong J.-H."/>
            <person name="Song I."/>
            <person name="Kim S."/>
            <person name="Choi T."/>
            <person name="Kim D."/>
            <person name="Ryu S."/>
            <person name="Kim W."/>
        </authorList>
    </citation>
    <scope>NUCLEOTIDE SEQUENCE [LARGE SCALE GENOMIC DNA]</scope>
    <source>
        <tissue evidence="2">Muscle</tissue>
    </source>
</reference>
<protein>
    <submittedName>
        <fullName evidence="2">Uncharacterized protein</fullName>
    </submittedName>
</protein>
<name>A0A5B7J5Y8_PORTR</name>
<accession>A0A5B7J5Y8</accession>
<comment type="caution">
    <text evidence="2">The sequence shown here is derived from an EMBL/GenBank/DDBJ whole genome shotgun (WGS) entry which is preliminary data.</text>
</comment>
<feature type="compositionally biased region" description="Pro residues" evidence="1">
    <location>
        <begin position="71"/>
        <end position="81"/>
    </location>
</feature>
<organism evidence="2 3">
    <name type="scientific">Portunus trituberculatus</name>
    <name type="common">Swimming crab</name>
    <name type="synonym">Neptunus trituberculatus</name>
    <dbReference type="NCBI Taxonomy" id="210409"/>
    <lineage>
        <taxon>Eukaryota</taxon>
        <taxon>Metazoa</taxon>
        <taxon>Ecdysozoa</taxon>
        <taxon>Arthropoda</taxon>
        <taxon>Crustacea</taxon>
        <taxon>Multicrustacea</taxon>
        <taxon>Malacostraca</taxon>
        <taxon>Eumalacostraca</taxon>
        <taxon>Eucarida</taxon>
        <taxon>Decapoda</taxon>
        <taxon>Pleocyemata</taxon>
        <taxon>Brachyura</taxon>
        <taxon>Eubrachyura</taxon>
        <taxon>Portunoidea</taxon>
        <taxon>Portunidae</taxon>
        <taxon>Portuninae</taxon>
        <taxon>Portunus</taxon>
    </lineage>
</organism>
<dbReference type="EMBL" id="VSRR010079395">
    <property type="protein sequence ID" value="MPC88937.1"/>
    <property type="molecule type" value="Genomic_DNA"/>
</dbReference>
<dbReference type="AlphaFoldDB" id="A0A5B7J5Y8"/>
<proteinExistence type="predicted"/>